<dbReference type="RefSeq" id="WP_091364566.1">
    <property type="nucleotide sequence ID" value="NZ_CAUWGZ010000001.1"/>
</dbReference>
<organism evidence="1 2">
    <name type="scientific">Allisonella histaminiformans</name>
    <dbReference type="NCBI Taxonomy" id="209880"/>
    <lineage>
        <taxon>Bacteria</taxon>
        <taxon>Bacillati</taxon>
        <taxon>Bacillota</taxon>
        <taxon>Negativicutes</taxon>
        <taxon>Veillonellales</taxon>
        <taxon>Veillonellaceae</taxon>
        <taxon>Allisonella</taxon>
    </lineage>
</organism>
<evidence type="ECO:0000313" key="1">
    <source>
        <dbReference type="EMBL" id="SDA51815.1"/>
    </source>
</evidence>
<dbReference type="GeneID" id="87756076"/>
<reference evidence="1 2" key="1">
    <citation type="submission" date="2016-10" db="EMBL/GenBank/DDBJ databases">
        <authorList>
            <person name="de Groot N.N."/>
        </authorList>
    </citation>
    <scope>NUCLEOTIDE SEQUENCE [LARGE SCALE GENOMIC DNA]</scope>
    <source>
        <strain evidence="1 2">DSM 15230</strain>
    </source>
</reference>
<dbReference type="OrthoDB" id="9986373at2"/>
<dbReference type="Proteomes" id="UP000199689">
    <property type="component" value="Unassembled WGS sequence"/>
</dbReference>
<evidence type="ECO:0008006" key="3">
    <source>
        <dbReference type="Google" id="ProtNLM"/>
    </source>
</evidence>
<accession>A0A1G5W3G0</accession>
<proteinExistence type="predicted"/>
<protein>
    <recommendedName>
        <fullName evidence="3">Competence protein ComGG</fullName>
    </recommendedName>
</protein>
<gene>
    <name evidence="1" type="ORF">SAMN02910343_01054</name>
</gene>
<name>A0A1G5W3G0_9FIRM</name>
<dbReference type="STRING" id="209880.SAMN02910343_01054"/>
<dbReference type="AlphaFoldDB" id="A0A1G5W3G0"/>
<keyword evidence="2" id="KW-1185">Reference proteome</keyword>
<dbReference type="EMBL" id="FMXA01000012">
    <property type="protein sequence ID" value="SDA51815.1"/>
    <property type="molecule type" value="Genomic_DNA"/>
</dbReference>
<sequence>MGGRRKGLVLLWTQLCIFLVMSMALGALCMLRTAITREEACERAAGRIYLAQEVMEKIKYKEKTQRFMAVPEGAVERGGQIFYVTVREKPEEIRGIPLLCVQVSVRDRQGQETLFITHRKRKE</sequence>
<evidence type="ECO:0000313" key="2">
    <source>
        <dbReference type="Proteomes" id="UP000199689"/>
    </source>
</evidence>